<keyword evidence="1" id="KW-0175">Coiled coil</keyword>
<dbReference type="GO" id="GO:0031507">
    <property type="term" value="P:heterochromatin formation"/>
    <property type="evidence" value="ECO:0007669"/>
    <property type="project" value="TreeGrafter"/>
</dbReference>
<sequence>MLELRIALEDDWGSHEAALNERIAQIRKICGEGQVLMGKLQLLLDTNQTLDAEIAIYRKMLEDERNRSGLWSGNSLIIL</sequence>
<organism evidence="2 3">
    <name type="scientific">Steinernema carpocapsae</name>
    <name type="common">Entomopathogenic nematode</name>
    <dbReference type="NCBI Taxonomy" id="34508"/>
    <lineage>
        <taxon>Eukaryota</taxon>
        <taxon>Metazoa</taxon>
        <taxon>Ecdysozoa</taxon>
        <taxon>Nematoda</taxon>
        <taxon>Chromadorea</taxon>
        <taxon>Rhabditida</taxon>
        <taxon>Tylenchina</taxon>
        <taxon>Panagrolaimomorpha</taxon>
        <taxon>Strongyloidoidea</taxon>
        <taxon>Steinernematidae</taxon>
        <taxon>Steinernema</taxon>
    </lineage>
</organism>
<dbReference type="GO" id="GO:0090435">
    <property type="term" value="P:protein localization to nuclear envelope"/>
    <property type="evidence" value="ECO:0007669"/>
    <property type="project" value="TreeGrafter"/>
</dbReference>
<dbReference type="GO" id="GO:0006998">
    <property type="term" value="P:nuclear envelope organization"/>
    <property type="evidence" value="ECO:0007669"/>
    <property type="project" value="TreeGrafter"/>
</dbReference>
<gene>
    <name evidence="2" type="ORF">L596_016364</name>
</gene>
<dbReference type="EMBL" id="AZBU02000004">
    <property type="protein sequence ID" value="TKR82676.1"/>
    <property type="molecule type" value="Genomic_DNA"/>
</dbReference>
<evidence type="ECO:0008006" key="4">
    <source>
        <dbReference type="Google" id="ProtNLM"/>
    </source>
</evidence>
<evidence type="ECO:0000256" key="1">
    <source>
        <dbReference type="ARBA" id="ARBA00023054"/>
    </source>
</evidence>
<dbReference type="PANTHER" id="PTHR45721:SF12">
    <property type="entry name" value="INTERMEDIATE FILAMENT PROTEIN IFA-1"/>
    <property type="match status" value="1"/>
</dbReference>
<dbReference type="PROSITE" id="PS00226">
    <property type="entry name" value="IF_ROD_1"/>
    <property type="match status" value="1"/>
</dbReference>
<dbReference type="Gene3D" id="1.20.5.170">
    <property type="match status" value="1"/>
</dbReference>
<accession>A0A4U5NIJ4</accession>
<evidence type="ECO:0000313" key="3">
    <source>
        <dbReference type="Proteomes" id="UP000298663"/>
    </source>
</evidence>
<evidence type="ECO:0000313" key="2">
    <source>
        <dbReference type="EMBL" id="TKR82676.1"/>
    </source>
</evidence>
<reference evidence="2 3" key="2">
    <citation type="journal article" date="2019" name="G3 (Bethesda)">
        <title>Hybrid Assembly of the Genome of the Entomopathogenic Nematode Steinernema carpocapsae Identifies the X-Chromosome.</title>
        <authorList>
            <person name="Serra L."/>
            <person name="Macchietto M."/>
            <person name="Macias-Munoz A."/>
            <person name="McGill C.J."/>
            <person name="Rodriguez I.M."/>
            <person name="Rodriguez B."/>
            <person name="Murad R."/>
            <person name="Mortazavi A."/>
        </authorList>
    </citation>
    <scope>NUCLEOTIDE SEQUENCE [LARGE SCALE GENOMIC DNA]</scope>
    <source>
        <strain evidence="2 3">ALL</strain>
    </source>
</reference>
<dbReference type="GO" id="GO:0007097">
    <property type="term" value="P:nuclear migration"/>
    <property type="evidence" value="ECO:0007669"/>
    <property type="project" value="TreeGrafter"/>
</dbReference>
<comment type="caution">
    <text evidence="2">The sequence shown here is derived from an EMBL/GenBank/DDBJ whole genome shotgun (WGS) entry which is preliminary data.</text>
</comment>
<dbReference type="SUPFAM" id="SSF64593">
    <property type="entry name" value="Intermediate filament protein, coiled coil region"/>
    <property type="match status" value="1"/>
</dbReference>
<name>A0A4U5NIJ4_STECR</name>
<keyword evidence="3" id="KW-1185">Reference proteome</keyword>
<dbReference type="AlphaFoldDB" id="A0A4U5NIJ4"/>
<dbReference type="GO" id="GO:0005652">
    <property type="term" value="C:nuclear lamina"/>
    <property type="evidence" value="ECO:0007669"/>
    <property type="project" value="TreeGrafter"/>
</dbReference>
<dbReference type="STRING" id="34508.A0A4U5NIJ4"/>
<dbReference type="GO" id="GO:0051664">
    <property type="term" value="P:nuclear pore localization"/>
    <property type="evidence" value="ECO:0007669"/>
    <property type="project" value="TreeGrafter"/>
</dbReference>
<protein>
    <recommendedName>
        <fullName evidence="4">IF rod domain-containing protein</fullName>
    </recommendedName>
</protein>
<dbReference type="GO" id="GO:0005200">
    <property type="term" value="F:structural constituent of cytoskeleton"/>
    <property type="evidence" value="ECO:0007669"/>
    <property type="project" value="TreeGrafter"/>
</dbReference>
<reference evidence="2 3" key="1">
    <citation type="journal article" date="2015" name="Genome Biol.">
        <title>Comparative genomics of Steinernema reveals deeply conserved gene regulatory networks.</title>
        <authorList>
            <person name="Dillman A.R."/>
            <person name="Macchietto M."/>
            <person name="Porter C.F."/>
            <person name="Rogers A."/>
            <person name="Williams B."/>
            <person name="Antoshechkin I."/>
            <person name="Lee M.M."/>
            <person name="Goodwin Z."/>
            <person name="Lu X."/>
            <person name="Lewis E.E."/>
            <person name="Goodrich-Blair H."/>
            <person name="Stock S.P."/>
            <person name="Adams B.J."/>
            <person name="Sternberg P.W."/>
            <person name="Mortazavi A."/>
        </authorList>
    </citation>
    <scope>NUCLEOTIDE SEQUENCE [LARGE SCALE GENOMIC DNA]</scope>
    <source>
        <strain evidence="2 3">ALL</strain>
    </source>
</reference>
<dbReference type="InterPro" id="IPR018039">
    <property type="entry name" value="IF_conserved"/>
</dbReference>
<proteinExistence type="predicted"/>
<dbReference type="Proteomes" id="UP000298663">
    <property type="component" value="Unassembled WGS sequence"/>
</dbReference>
<dbReference type="PANTHER" id="PTHR45721">
    <property type="entry name" value="LAMIN DM0-RELATED"/>
    <property type="match status" value="1"/>
</dbReference>